<dbReference type="AlphaFoldDB" id="A0A1M4VUI6"/>
<evidence type="ECO:0000313" key="1">
    <source>
        <dbReference type="EMBL" id="SHE72505.1"/>
    </source>
</evidence>
<dbReference type="EMBL" id="FQVC01000002">
    <property type="protein sequence ID" value="SHE72505.1"/>
    <property type="molecule type" value="Genomic_DNA"/>
</dbReference>
<organism evidence="1 2">
    <name type="scientific">Devosia limi DSM 17137</name>
    <dbReference type="NCBI Taxonomy" id="1121477"/>
    <lineage>
        <taxon>Bacteria</taxon>
        <taxon>Pseudomonadati</taxon>
        <taxon>Pseudomonadota</taxon>
        <taxon>Alphaproteobacteria</taxon>
        <taxon>Hyphomicrobiales</taxon>
        <taxon>Devosiaceae</taxon>
        <taxon>Devosia</taxon>
    </lineage>
</organism>
<protein>
    <submittedName>
        <fullName evidence="1">Uncharacterized protein</fullName>
    </submittedName>
</protein>
<sequence>MVIVRLAVIDGGQGRAGRASDHVRIEDVEAEAQRRLRICRVQEWRAREFITGIAVPADIKHFELQVNFAAQAICCLSPIPADFDDDLYWPTYWGE</sequence>
<proteinExistence type="predicted"/>
<dbReference type="Proteomes" id="UP000184533">
    <property type="component" value="Unassembled WGS sequence"/>
</dbReference>
<accession>A0A1M4VUI6</accession>
<evidence type="ECO:0000313" key="2">
    <source>
        <dbReference type="Proteomes" id="UP000184533"/>
    </source>
</evidence>
<gene>
    <name evidence="1" type="ORF">SAMN02745223_01012</name>
</gene>
<reference evidence="1 2" key="1">
    <citation type="submission" date="2016-11" db="EMBL/GenBank/DDBJ databases">
        <authorList>
            <person name="Jaros S."/>
            <person name="Januszkiewicz K."/>
            <person name="Wedrychowicz H."/>
        </authorList>
    </citation>
    <scope>NUCLEOTIDE SEQUENCE [LARGE SCALE GENOMIC DNA]</scope>
    <source>
        <strain evidence="1 2">DSM 17137</strain>
    </source>
</reference>
<name>A0A1M4VUI6_9HYPH</name>